<dbReference type="AlphaFoldDB" id="A0A1S7TRE0"/>
<reference evidence="2" key="1">
    <citation type="submission" date="2016-01" db="EMBL/GenBank/DDBJ databases">
        <authorList>
            <person name="Regsiter A."/>
            <person name="william w."/>
        </authorList>
    </citation>
    <scope>NUCLEOTIDE SEQUENCE</scope>
    <source>
        <strain evidence="2">NCPPB 1641</strain>
    </source>
</reference>
<organism evidence="2 3">
    <name type="scientific">Agrobacterium deltaense NCPPB 1641</name>
    <dbReference type="NCBI Taxonomy" id="1183425"/>
    <lineage>
        <taxon>Bacteria</taxon>
        <taxon>Pseudomonadati</taxon>
        <taxon>Pseudomonadota</taxon>
        <taxon>Alphaproteobacteria</taxon>
        <taxon>Hyphomicrobiales</taxon>
        <taxon>Rhizobiaceae</taxon>
        <taxon>Rhizobium/Agrobacterium group</taxon>
        <taxon>Agrobacterium</taxon>
    </lineage>
</organism>
<evidence type="ECO:0000313" key="2">
    <source>
        <dbReference type="EMBL" id="CVI57169.1"/>
    </source>
</evidence>
<dbReference type="Proteomes" id="UP000192140">
    <property type="component" value="Unassembled WGS sequence"/>
</dbReference>
<proteinExistence type="predicted"/>
<gene>
    <name evidence="2" type="ORF">AGR7A_Cc30024</name>
</gene>
<accession>A0A1S7TRE0</accession>
<dbReference type="InterPro" id="IPR008983">
    <property type="entry name" value="Tumour_necrosis_fac-like_dom"/>
</dbReference>
<feature type="compositionally biased region" description="Low complexity" evidence="1">
    <location>
        <begin position="1"/>
        <end position="15"/>
    </location>
</feature>
<evidence type="ECO:0000313" key="3">
    <source>
        <dbReference type="Proteomes" id="UP000192140"/>
    </source>
</evidence>
<dbReference type="EMBL" id="FCNP01000023">
    <property type="protein sequence ID" value="CVI57169.1"/>
    <property type="molecule type" value="Genomic_DNA"/>
</dbReference>
<name>A0A1S7TRE0_9HYPH</name>
<protein>
    <recommendedName>
        <fullName evidence="4">DUF2793 domain-containing protein</fullName>
    </recommendedName>
</protein>
<dbReference type="Gene3D" id="2.60.120.40">
    <property type="match status" value="1"/>
</dbReference>
<dbReference type="InterPro" id="IPR021251">
    <property type="entry name" value="DUF2793"/>
</dbReference>
<comment type="caution">
    <text evidence="2">The sequence shown here is derived from an EMBL/GenBank/DDBJ whole genome shotgun (WGS) entry which is preliminary data.</text>
</comment>
<evidence type="ECO:0000256" key="1">
    <source>
        <dbReference type="SAM" id="MobiDB-lite"/>
    </source>
</evidence>
<dbReference type="Pfam" id="PF10983">
    <property type="entry name" value="DUF2793"/>
    <property type="match status" value="1"/>
</dbReference>
<keyword evidence="3" id="KW-1185">Reference proteome</keyword>
<sequence length="392" mass="40745">MPGRAEGGEAAYAEAPQKIIPSPLIPTPPHRLTMPHNETPQRGRHIMTEQTARLRLPYILPSQAQKHVTHNEALQRLDAIVQLVIKAIITTPPDNAAEGDCFLLSADAAGDWAGKGGRLAFRQDGAWLSIAPQPGWTAWFAADSRYRILRDGSWRDMPLPAAGRLERLGIGTEADTTNRLALTSPASLFTHAEEGGSHRMTINKAGKADTASLLFQSGWSGRAEMGLAGNDGFSIKTSKDGASWHTALLCSGDGRVSMPNRPLTVAGLPAGTTKPANGSAAGFSVLSIAEGGFALGDAVSGGGRELVVPAKGPYLAALTLAVVSSSGHRVTLFINGAAASFGIAGNASTSGTSQSATSILSLDAGDRLRLQHEGTAEFTQGSGKTCLSLAAL</sequence>
<evidence type="ECO:0008006" key="4">
    <source>
        <dbReference type="Google" id="ProtNLM"/>
    </source>
</evidence>
<feature type="region of interest" description="Disordered" evidence="1">
    <location>
        <begin position="1"/>
        <end position="24"/>
    </location>
</feature>